<dbReference type="SUPFAM" id="SSF82607">
    <property type="entry name" value="YbaB-like"/>
    <property type="match status" value="1"/>
</dbReference>
<feature type="non-terminal residue" evidence="2">
    <location>
        <position position="1"/>
    </location>
</feature>
<gene>
    <name evidence="2" type="ORF">Ctob_008209</name>
</gene>
<dbReference type="EMBL" id="JWZX01003211">
    <property type="protein sequence ID" value="KOO23218.1"/>
    <property type="molecule type" value="Genomic_DNA"/>
</dbReference>
<reference evidence="3" key="1">
    <citation type="journal article" date="2015" name="PLoS Genet.">
        <title>Genome Sequence and Transcriptome Analyses of Chrysochromulina tobin: Metabolic Tools for Enhanced Algal Fitness in the Prominent Order Prymnesiales (Haptophyceae).</title>
        <authorList>
            <person name="Hovde B.T."/>
            <person name="Deodato C.R."/>
            <person name="Hunsperger H.M."/>
            <person name="Ryken S.A."/>
            <person name="Yost W."/>
            <person name="Jha R.K."/>
            <person name="Patterson J."/>
            <person name="Monnat R.J. Jr."/>
            <person name="Barlow S.B."/>
            <person name="Starkenburg S.R."/>
            <person name="Cattolico R.A."/>
        </authorList>
    </citation>
    <scope>NUCLEOTIDE SEQUENCE</scope>
    <source>
        <strain evidence="3">CCMP291</strain>
    </source>
</reference>
<keyword evidence="1" id="KW-0238">DNA-binding</keyword>
<keyword evidence="3" id="KW-1185">Reference proteome</keyword>
<protein>
    <recommendedName>
        <fullName evidence="4">Nucleoid-associated protein</fullName>
    </recommendedName>
</protein>
<dbReference type="Proteomes" id="UP000037460">
    <property type="component" value="Unassembled WGS sequence"/>
</dbReference>
<evidence type="ECO:0008006" key="4">
    <source>
        <dbReference type="Google" id="ProtNLM"/>
    </source>
</evidence>
<accession>A0A0M0JAF8</accession>
<evidence type="ECO:0000313" key="3">
    <source>
        <dbReference type="Proteomes" id="UP000037460"/>
    </source>
</evidence>
<sequence length="189" mass="19871">HRPTWLKQKATSSSFSPRDFCSFCGFGKGWRSHCDLMTKAARLLFANLLACAALTLPMHQATPHTLRATAPRMLFGGGGKGGEGGGLNMMETIKKAQQVGVKVKALQEELAQTEIEAISADGGCTVVISGAQVPISVEVTEALLAKGSKAVSEAVSVAAKEAHTNSVSYAQEQMATLYAEIGLPIPPTQ</sequence>
<organism evidence="2 3">
    <name type="scientific">Chrysochromulina tobinii</name>
    <dbReference type="NCBI Taxonomy" id="1460289"/>
    <lineage>
        <taxon>Eukaryota</taxon>
        <taxon>Haptista</taxon>
        <taxon>Haptophyta</taxon>
        <taxon>Prymnesiophyceae</taxon>
        <taxon>Prymnesiales</taxon>
        <taxon>Chrysochromulinaceae</taxon>
        <taxon>Chrysochromulina</taxon>
    </lineage>
</organism>
<comment type="caution">
    <text evidence="2">The sequence shown here is derived from an EMBL/GenBank/DDBJ whole genome shotgun (WGS) entry which is preliminary data.</text>
</comment>
<dbReference type="InterPro" id="IPR004401">
    <property type="entry name" value="YbaB/EbfC"/>
</dbReference>
<dbReference type="PANTHER" id="PTHR33449">
    <property type="entry name" value="NUCLEOID-ASSOCIATED PROTEIN YBAB"/>
    <property type="match status" value="1"/>
</dbReference>
<evidence type="ECO:0000313" key="2">
    <source>
        <dbReference type="EMBL" id="KOO23218.1"/>
    </source>
</evidence>
<dbReference type="AlphaFoldDB" id="A0A0M0JAF8"/>
<evidence type="ECO:0000256" key="1">
    <source>
        <dbReference type="ARBA" id="ARBA00023125"/>
    </source>
</evidence>
<proteinExistence type="predicted"/>
<dbReference type="PANTHER" id="PTHR33449:SF1">
    <property type="entry name" value="NUCLEOID-ASSOCIATED PROTEIN YBAB"/>
    <property type="match status" value="1"/>
</dbReference>
<name>A0A0M0JAF8_9EUKA</name>
<dbReference type="Pfam" id="PF02575">
    <property type="entry name" value="YbaB_DNA_bd"/>
    <property type="match status" value="1"/>
</dbReference>
<dbReference type="GO" id="GO:0003677">
    <property type="term" value="F:DNA binding"/>
    <property type="evidence" value="ECO:0007669"/>
    <property type="project" value="UniProtKB-KW"/>
</dbReference>
<dbReference type="InterPro" id="IPR036894">
    <property type="entry name" value="YbaB-like_sf"/>
</dbReference>
<dbReference type="Gene3D" id="3.30.1310.10">
    <property type="entry name" value="Nucleoid-associated protein YbaB-like domain"/>
    <property type="match status" value="1"/>
</dbReference>